<proteinExistence type="predicted"/>
<dbReference type="AlphaFoldDB" id="A0A077PCV7"/>
<evidence type="ECO:0000313" key="1">
    <source>
        <dbReference type="EMBL" id="CDH07536.1"/>
    </source>
</evidence>
<dbReference type="Proteomes" id="UP000028483">
    <property type="component" value="Unassembled WGS sequence"/>
</dbReference>
<accession>A0A077PCV7</accession>
<organism evidence="1">
    <name type="scientific">Xenorhabdus bovienii str. oregonense</name>
    <dbReference type="NCBI Taxonomy" id="1398202"/>
    <lineage>
        <taxon>Bacteria</taxon>
        <taxon>Pseudomonadati</taxon>
        <taxon>Pseudomonadota</taxon>
        <taxon>Gammaproteobacteria</taxon>
        <taxon>Enterobacterales</taxon>
        <taxon>Morganellaceae</taxon>
        <taxon>Xenorhabdus</taxon>
    </lineage>
</organism>
<name>A0A077PCV7_XENBV</name>
<dbReference type="HOGENOM" id="CLU_2621207_0_0_6"/>
<sequence length="78" mass="8955">MPEHIPPLNQTELGITGRFRFRAQKLTSRPVLQVEVLVKKTRLGTHNMDRTDPLWRDATLQEAIQIQYGTGFIDPPES</sequence>
<reference evidence="1" key="1">
    <citation type="submission" date="2013-07" db="EMBL/GenBank/DDBJ databases">
        <title>Sub-species coevolution in mutualistic symbiosis.</title>
        <authorList>
            <person name="Murfin K."/>
            <person name="Klassen J."/>
            <person name="Lee M."/>
            <person name="Forst S."/>
            <person name="Stock P."/>
            <person name="Goodrich-Blair H."/>
        </authorList>
    </citation>
    <scope>NUCLEOTIDE SEQUENCE [LARGE SCALE GENOMIC DNA]</scope>
    <source>
        <strain evidence="1">Oregonense</strain>
    </source>
</reference>
<dbReference type="EMBL" id="CBSX010000197">
    <property type="protein sequence ID" value="CDH07536.1"/>
    <property type="molecule type" value="Genomic_DNA"/>
</dbReference>
<comment type="caution">
    <text evidence="1">The sequence shown here is derived from an EMBL/GenBank/DDBJ whole genome shotgun (WGS) entry which is preliminary data.</text>
</comment>
<protein>
    <submittedName>
        <fullName evidence="1">Uncharacterized protein</fullName>
    </submittedName>
</protein>
<gene>
    <name evidence="1" type="ORF">XBO1_330005</name>
</gene>